<feature type="domain" description="F5/8 type C" evidence="1">
    <location>
        <begin position="247"/>
        <end position="354"/>
    </location>
</feature>
<dbReference type="InterPro" id="IPR036378">
    <property type="entry name" value="FAS1_dom_sf"/>
</dbReference>
<protein>
    <submittedName>
        <fullName evidence="2">F5/8 type C domain-containing protein</fullName>
    </submittedName>
</protein>
<organism evidence="2 3">
    <name type="scientific">Anseongella ginsenosidimutans</name>
    <dbReference type="NCBI Taxonomy" id="496056"/>
    <lineage>
        <taxon>Bacteria</taxon>
        <taxon>Pseudomonadati</taxon>
        <taxon>Bacteroidota</taxon>
        <taxon>Sphingobacteriia</taxon>
        <taxon>Sphingobacteriales</taxon>
        <taxon>Sphingobacteriaceae</taxon>
        <taxon>Anseongella</taxon>
    </lineage>
</organism>
<keyword evidence="3" id="KW-1185">Reference proteome</keyword>
<dbReference type="InterPro" id="IPR008979">
    <property type="entry name" value="Galactose-bd-like_sf"/>
</dbReference>
<comment type="caution">
    <text evidence="2">The sequence shown here is derived from an EMBL/GenBank/DDBJ whole genome shotgun (WGS) entry which is preliminary data.</text>
</comment>
<evidence type="ECO:0000313" key="2">
    <source>
        <dbReference type="EMBL" id="TCS84283.1"/>
    </source>
</evidence>
<dbReference type="Gene3D" id="2.60.120.260">
    <property type="entry name" value="Galactose-binding domain-like"/>
    <property type="match status" value="1"/>
</dbReference>
<dbReference type="SUPFAM" id="SSF82153">
    <property type="entry name" value="FAS1 domain"/>
    <property type="match status" value="1"/>
</dbReference>
<name>A0A4R3KKB3_9SPHI</name>
<dbReference type="RefSeq" id="WP_132130734.1">
    <property type="nucleotide sequence ID" value="NZ_CP042432.1"/>
</dbReference>
<dbReference type="PROSITE" id="PS51257">
    <property type="entry name" value="PROKAR_LIPOPROTEIN"/>
    <property type="match status" value="1"/>
</dbReference>
<gene>
    <name evidence="2" type="ORF">EDD80_1223</name>
</gene>
<evidence type="ECO:0000259" key="1">
    <source>
        <dbReference type="Pfam" id="PF00754"/>
    </source>
</evidence>
<evidence type="ECO:0000313" key="3">
    <source>
        <dbReference type="Proteomes" id="UP000295807"/>
    </source>
</evidence>
<dbReference type="Proteomes" id="UP000295807">
    <property type="component" value="Unassembled WGS sequence"/>
</dbReference>
<dbReference type="EMBL" id="SMAD01000022">
    <property type="protein sequence ID" value="TCS84283.1"/>
    <property type="molecule type" value="Genomic_DNA"/>
</dbReference>
<dbReference type="Pfam" id="PF00754">
    <property type="entry name" value="F5_F8_type_C"/>
    <property type="match status" value="1"/>
</dbReference>
<dbReference type="OrthoDB" id="654858at2"/>
<sequence length="368" mass="41806">MKRLNYYIGFTVFLAAFAVLQGCSKDEGFYSRKVTEKDFEGSVLEYLESKPGIYDSLLLVTHRLGLEETLQDSAITLFALTNSSFGLAVTNLNNLRETTDKPFGFLSNIDYLHLDTMMSWYIIRGKYEADSLTQQDGLMLEGVRFNYPMHAKLARSNSSGYEGGGPKIIEFSNTNESQFLRYWVTTTTASVNVRTRNGVIHVLTPDHIFGFNEFVSRLTFNPPPPNLMLLVGGTFSVSKDNNAGPGGGEGSLKVIDNDVNTKFLNEYPSDLWMQYVFNEPVVAGAYTVTSANDAPDRDPRDWNFQGSHDGETWVQLDKRVGEVFEERYQTKVYRFNNDVAYTYYRINITRNYGSNLFQLAEWTINKSR</sequence>
<reference evidence="2 3" key="1">
    <citation type="submission" date="2019-03" db="EMBL/GenBank/DDBJ databases">
        <title>Genomic Encyclopedia of Type Strains, Phase IV (KMG-IV): sequencing the most valuable type-strain genomes for metagenomic binning, comparative biology and taxonomic classification.</title>
        <authorList>
            <person name="Goeker M."/>
        </authorList>
    </citation>
    <scope>NUCLEOTIDE SEQUENCE [LARGE SCALE GENOMIC DNA]</scope>
    <source>
        <strain evidence="2 3">DSM 21100</strain>
    </source>
</reference>
<dbReference type="SUPFAM" id="SSF49785">
    <property type="entry name" value="Galactose-binding domain-like"/>
    <property type="match status" value="1"/>
</dbReference>
<accession>A0A4R3KKB3</accession>
<proteinExistence type="predicted"/>
<dbReference type="AlphaFoldDB" id="A0A4R3KKB3"/>
<dbReference type="Gene3D" id="2.30.180.10">
    <property type="entry name" value="FAS1 domain"/>
    <property type="match status" value="1"/>
</dbReference>
<dbReference type="InterPro" id="IPR000421">
    <property type="entry name" value="FA58C"/>
</dbReference>